<accession>A0A7V8VD43</accession>
<comment type="caution">
    <text evidence="6">The sequence shown here is derived from an EMBL/GenBank/DDBJ whole genome shotgun (WGS) entry which is preliminary data.</text>
</comment>
<evidence type="ECO:0000313" key="7">
    <source>
        <dbReference type="Proteomes" id="UP000542342"/>
    </source>
</evidence>
<sequence>MPSIVVEDASIEFLVYKYQKVSFKEYIVRGLFRKSLNPPVKIRALSRINFTAQEGERIGVIGHNGAGKSTLLKMLAGIYPPTQGRCHVEGRICSLFDITLGFEPEASGWENIVYRSYLQGETPATLRDKIEAIAAFSELGEFLSLPVRNYSAGMRMRLAFSIATAANPEILLIDEVLAVGDMAFQQKARARMRELMSASRLMVLVSHDLNTIRETCNRVLWLRRGEIVMAGPSESVIEAYTQAMAERAHAQPARAA</sequence>
<dbReference type="CDD" id="cd03220">
    <property type="entry name" value="ABC_KpsT_Wzt"/>
    <property type="match status" value="1"/>
</dbReference>
<dbReference type="GO" id="GO:0016887">
    <property type="term" value="F:ATP hydrolysis activity"/>
    <property type="evidence" value="ECO:0007669"/>
    <property type="project" value="InterPro"/>
</dbReference>
<organism evidence="6 7">
    <name type="scientific">Thermogemmata fonticola</name>
    <dbReference type="NCBI Taxonomy" id="2755323"/>
    <lineage>
        <taxon>Bacteria</taxon>
        <taxon>Pseudomonadati</taxon>
        <taxon>Planctomycetota</taxon>
        <taxon>Planctomycetia</taxon>
        <taxon>Gemmatales</taxon>
        <taxon>Gemmataceae</taxon>
        <taxon>Thermogemmata</taxon>
    </lineage>
</organism>
<evidence type="ECO:0000259" key="5">
    <source>
        <dbReference type="PROSITE" id="PS50893"/>
    </source>
</evidence>
<evidence type="ECO:0000313" key="6">
    <source>
        <dbReference type="EMBL" id="MBA2225552.1"/>
    </source>
</evidence>
<feature type="domain" description="ABC transporter" evidence="5">
    <location>
        <begin position="16"/>
        <end position="249"/>
    </location>
</feature>
<dbReference type="InterPro" id="IPR017871">
    <property type="entry name" value="ABC_transporter-like_CS"/>
</dbReference>
<keyword evidence="2" id="KW-0813">Transport</keyword>
<dbReference type="Proteomes" id="UP000542342">
    <property type="component" value="Unassembled WGS sequence"/>
</dbReference>
<keyword evidence="4 6" id="KW-0067">ATP-binding</keyword>
<protein>
    <submittedName>
        <fullName evidence="6">ABC transporter ATP-binding protein</fullName>
    </submittedName>
</protein>
<dbReference type="Pfam" id="PF00005">
    <property type="entry name" value="ABC_tran"/>
    <property type="match status" value="1"/>
</dbReference>
<dbReference type="GO" id="GO:0140359">
    <property type="term" value="F:ABC-type transporter activity"/>
    <property type="evidence" value="ECO:0007669"/>
    <property type="project" value="InterPro"/>
</dbReference>
<keyword evidence="3" id="KW-0547">Nucleotide-binding</keyword>
<dbReference type="InterPro" id="IPR050683">
    <property type="entry name" value="Bact_Polysacc_Export_ATP-bd"/>
</dbReference>
<keyword evidence="7" id="KW-1185">Reference proteome</keyword>
<dbReference type="AlphaFoldDB" id="A0A7V8VD43"/>
<name>A0A7V8VD43_9BACT</name>
<dbReference type="InterPro" id="IPR003439">
    <property type="entry name" value="ABC_transporter-like_ATP-bd"/>
</dbReference>
<evidence type="ECO:0000256" key="2">
    <source>
        <dbReference type="ARBA" id="ARBA00022448"/>
    </source>
</evidence>
<evidence type="ECO:0000256" key="4">
    <source>
        <dbReference type="ARBA" id="ARBA00022840"/>
    </source>
</evidence>
<dbReference type="EMBL" id="JACEFB010000002">
    <property type="protein sequence ID" value="MBA2225552.1"/>
    <property type="molecule type" value="Genomic_DNA"/>
</dbReference>
<dbReference type="PANTHER" id="PTHR46743:SF2">
    <property type="entry name" value="TEICHOIC ACIDS EXPORT ATP-BINDING PROTEIN TAGH"/>
    <property type="match status" value="1"/>
</dbReference>
<dbReference type="PROSITE" id="PS50893">
    <property type="entry name" value="ABC_TRANSPORTER_2"/>
    <property type="match status" value="1"/>
</dbReference>
<evidence type="ECO:0000256" key="1">
    <source>
        <dbReference type="ARBA" id="ARBA00005417"/>
    </source>
</evidence>
<evidence type="ECO:0000256" key="3">
    <source>
        <dbReference type="ARBA" id="ARBA00022741"/>
    </source>
</evidence>
<dbReference type="GO" id="GO:0005524">
    <property type="term" value="F:ATP binding"/>
    <property type="evidence" value="ECO:0007669"/>
    <property type="project" value="UniProtKB-KW"/>
</dbReference>
<dbReference type="PROSITE" id="PS00211">
    <property type="entry name" value="ABC_TRANSPORTER_1"/>
    <property type="match status" value="1"/>
</dbReference>
<dbReference type="Gene3D" id="3.40.50.300">
    <property type="entry name" value="P-loop containing nucleotide triphosphate hydrolases"/>
    <property type="match status" value="1"/>
</dbReference>
<reference evidence="6 7" key="1">
    <citation type="submission" date="2020-07" db="EMBL/GenBank/DDBJ databases">
        <title>Thermogemmata thermophila gen. nov., sp. nov., a novel moderate thermophilic planctomycete from a Kamchatka hot spring.</title>
        <authorList>
            <person name="Elcheninov A.G."/>
            <person name="Podosokorskaya O.A."/>
            <person name="Kovaleva O.L."/>
            <person name="Novikov A."/>
            <person name="Bonch-Osmolovskaya E.A."/>
            <person name="Toshchakov S.V."/>
            <person name="Kublanov I.V."/>
        </authorList>
    </citation>
    <scope>NUCLEOTIDE SEQUENCE [LARGE SCALE GENOMIC DNA]</scope>
    <source>
        <strain evidence="6 7">2918</strain>
    </source>
</reference>
<dbReference type="InterPro" id="IPR027417">
    <property type="entry name" value="P-loop_NTPase"/>
</dbReference>
<dbReference type="InterPro" id="IPR015860">
    <property type="entry name" value="ABC_transpr_TagH-like"/>
</dbReference>
<dbReference type="InterPro" id="IPR003593">
    <property type="entry name" value="AAA+_ATPase"/>
</dbReference>
<dbReference type="PANTHER" id="PTHR46743">
    <property type="entry name" value="TEICHOIC ACIDS EXPORT ATP-BINDING PROTEIN TAGH"/>
    <property type="match status" value="1"/>
</dbReference>
<comment type="similarity">
    <text evidence="1">Belongs to the ABC transporter superfamily.</text>
</comment>
<dbReference type="SUPFAM" id="SSF52540">
    <property type="entry name" value="P-loop containing nucleoside triphosphate hydrolases"/>
    <property type="match status" value="1"/>
</dbReference>
<proteinExistence type="inferred from homology"/>
<gene>
    <name evidence="6" type="ORF">H0921_05170</name>
</gene>
<dbReference type="SMART" id="SM00382">
    <property type="entry name" value="AAA"/>
    <property type="match status" value="1"/>
</dbReference>
<dbReference type="GO" id="GO:0016020">
    <property type="term" value="C:membrane"/>
    <property type="evidence" value="ECO:0007669"/>
    <property type="project" value="InterPro"/>
</dbReference>